<dbReference type="AlphaFoldDB" id="A0A2M7FXV8"/>
<protein>
    <submittedName>
        <fullName evidence="1">Uncharacterized protein</fullName>
    </submittedName>
</protein>
<sequence length="602" mass="69407">MRKYNQQAERPFLVFSTILLAGWVALMPFSALAQTPNPLPETEHYTRKHISFFLEEPDFPLNQVVVDKFRAQMIRFDYHLISSQVGGDLLRFLSQVQRHQREKAGELAASNRKQFSSPEQGELRLGEKVVTWSETQQIAQAAFVFGTHWDFSPVYLKGPTMHVIQENEKGEFKHPDLPADAYTRIRTVKKKKYNQKTKKEEDIEVREFLYWEVGAGTDLSFLLRIFRLATEPEQYLQWSNGWYIGNNYVVTREDMAAARKLAPKPRQFDPELSSDQNYLLKIRRFQAMLEVVPADRYMDQAVRELRFSNAWFGALSSVLKQDEAFKLKSEVVELFKPQDRAQASFGEKESAASLGVKTRDWLEQVEWVEEQGYRSKKSLGLVRIRGFYQDDFLVQPMFLARDLELGDRLDEYPSKNWQINFAGGYYSFPGQLSGASLNLDLSWATGTLTPFQFQQRIQEKLALHPEKSERDLALEESLAWDWDYFGGVTLPLDFKTYGVSQKIFFDLHAGLLWRKYERQWHYSWGVAPMLVISSQKNENSSSDASSDTSGSERNTLPEAFGLKILAGAGYAFSRNFGLETQGGLMFALPYGVGWQAQLQLLF</sequence>
<gene>
    <name evidence="1" type="ORF">COW36_23075</name>
</gene>
<accession>A0A2M7FXV8</accession>
<reference evidence="1 2" key="1">
    <citation type="submission" date="2017-09" db="EMBL/GenBank/DDBJ databases">
        <title>Depth-based differentiation of microbial function through sediment-hosted aquifers and enrichment of novel symbionts in the deep terrestrial subsurface.</title>
        <authorList>
            <person name="Probst A.J."/>
            <person name="Ladd B."/>
            <person name="Jarett J.K."/>
            <person name="Geller-Mcgrath D.E."/>
            <person name="Sieber C.M."/>
            <person name="Emerson J.B."/>
            <person name="Anantharaman K."/>
            <person name="Thomas B.C."/>
            <person name="Malmstrom R."/>
            <person name="Stieglmeier M."/>
            <person name="Klingl A."/>
            <person name="Woyke T."/>
            <person name="Ryan C.M."/>
            <person name="Banfield J.F."/>
        </authorList>
    </citation>
    <scope>NUCLEOTIDE SEQUENCE [LARGE SCALE GENOMIC DNA]</scope>
    <source>
        <strain evidence="1">CG17_big_fil_post_rev_8_21_14_2_50_48_46</strain>
    </source>
</reference>
<name>A0A2M7FXV8_9BACT</name>
<dbReference type="EMBL" id="PFFQ01000064">
    <property type="protein sequence ID" value="PIW14134.1"/>
    <property type="molecule type" value="Genomic_DNA"/>
</dbReference>
<organism evidence="1 2">
    <name type="scientific">bacterium (Candidatus Blackallbacteria) CG17_big_fil_post_rev_8_21_14_2_50_48_46</name>
    <dbReference type="NCBI Taxonomy" id="2014261"/>
    <lineage>
        <taxon>Bacteria</taxon>
        <taxon>Candidatus Blackallbacteria</taxon>
    </lineage>
</organism>
<evidence type="ECO:0000313" key="1">
    <source>
        <dbReference type="EMBL" id="PIW14134.1"/>
    </source>
</evidence>
<comment type="caution">
    <text evidence="1">The sequence shown here is derived from an EMBL/GenBank/DDBJ whole genome shotgun (WGS) entry which is preliminary data.</text>
</comment>
<proteinExistence type="predicted"/>
<evidence type="ECO:0000313" key="2">
    <source>
        <dbReference type="Proteomes" id="UP000231019"/>
    </source>
</evidence>
<dbReference type="Proteomes" id="UP000231019">
    <property type="component" value="Unassembled WGS sequence"/>
</dbReference>